<evidence type="ECO:0000313" key="1">
    <source>
        <dbReference type="EMBL" id="MED3562401.1"/>
    </source>
</evidence>
<evidence type="ECO:0000313" key="2">
    <source>
        <dbReference type="Proteomes" id="UP001330749"/>
    </source>
</evidence>
<reference evidence="1 2" key="1">
    <citation type="submission" date="2023-03" db="EMBL/GenBank/DDBJ databases">
        <title>Bacillus Genome Sequencing.</title>
        <authorList>
            <person name="Dunlap C."/>
        </authorList>
    </citation>
    <scope>NUCLEOTIDE SEQUENCE [LARGE SCALE GENOMIC DNA]</scope>
    <source>
        <strain evidence="1 2">B-14544</strain>
    </source>
</reference>
<dbReference type="EMBL" id="JARMQG010000084">
    <property type="protein sequence ID" value="MED3562401.1"/>
    <property type="molecule type" value="Genomic_DNA"/>
</dbReference>
<organism evidence="1 2">
    <name type="scientific">Bacillus xiapuensis</name>
    <dbReference type="NCBI Taxonomy" id="2014075"/>
    <lineage>
        <taxon>Bacteria</taxon>
        <taxon>Bacillati</taxon>
        <taxon>Bacillota</taxon>
        <taxon>Bacilli</taxon>
        <taxon>Bacillales</taxon>
        <taxon>Bacillaceae</taxon>
        <taxon>Bacillus</taxon>
    </lineage>
</organism>
<accession>A0ABU6N849</accession>
<protein>
    <submittedName>
        <fullName evidence="1">Uncharacterized protein</fullName>
    </submittedName>
</protein>
<name>A0ABU6N849_9BACI</name>
<sequence>MINEEYQEVEVKKIEKKVVSKKIICNKCGGFHELKENGNWYESDVELFANDIHNISLGFGYGSKFDTEHWNFDLCDNCLEDVIKTFKYVPDGFKEDRGYYIIKDQEEHQKIFEHWQQTGEWEELNFKSYEELLEFSDLFKKEYINEIIKKNYPNKPLLNDLD</sequence>
<dbReference type="Proteomes" id="UP001330749">
    <property type="component" value="Unassembled WGS sequence"/>
</dbReference>
<comment type="caution">
    <text evidence="1">The sequence shown here is derived from an EMBL/GenBank/DDBJ whole genome shotgun (WGS) entry which is preliminary data.</text>
</comment>
<proteinExistence type="predicted"/>
<keyword evidence="2" id="KW-1185">Reference proteome</keyword>
<gene>
    <name evidence="1" type="ORF">P4447_08025</name>
</gene>
<dbReference type="RefSeq" id="WP_327967324.1">
    <property type="nucleotide sequence ID" value="NZ_JARMQG010000084.1"/>
</dbReference>